<dbReference type="Pfam" id="PF10881">
    <property type="entry name" value="DUF2726"/>
    <property type="match status" value="1"/>
</dbReference>
<organism evidence="3 4">
    <name type="scientific">Pistricoccus aurantiacus</name>
    <dbReference type="NCBI Taxonomy" id="1883414"/>
    <lineage>
        <taxon>Bacteria</taxon>
        <taxon>Pseudomonadati</taxon>
        <taxon>Pseudomonadota</taxon>
        <taxon>Gammaproteobacteria</taxon>
        <taxon>Oceanospirillales</taxon>
        <taxon>Halomonadaceae</taxon>
        <taxon>Pistricoccus</taxon>
    </lineage>
</organism>
<evidence type="ECO:0000313" key="4">
    <source>
        <dbReference type="Proteomes" id="UP000321272"/>
    </source>
</evidence>
<feature type="domain" description="DUF2726" evidence="2">
    <location>
        <begin position="72"/>
        <end position="194"/>
    </location>
</feature>
<keyword evidence="1" id="KW-0472">Membrane</keyword>
<name>A0A5B8SUL2_9GAMM</name>
<sequence length="204" mass="23493">MRRSRWRRGSTNCAGLNPWHRSSLVTWNDVTFFALVLASFALILTALTLGVRRIQRVVFGRAELPYASRGALNTPTEQAFYAALHRAVGAQTMIACKVRLADVLKVRFRKRYSNDQRWWRYFRQISAKHVDMVLCEPRGGHVLLAIELDDRSHLRRDRRRSDRFKDRAFAAAGIPLVRFAASGRYDAQDIHARLAPYLVPQEKG</sequence>
<dbReference type="EMBL" id="CP042382">
    <property type="protein sequence ID" value="QEA38643.1"/>
    <property type="molecule type" value="Genomic_DNA"/>
</dbReference>
<dbReference type="InterPro" id="IPR024402">
    <property type="entry name" value="DUF2726"/>
</dbReference>
<gene>
    <name evidence="3" type="ORF">FGL86_05830</name>
</gene>
<evidence type="ECO:0000256" key="1">
    <source>
        <dbReference type="SAM" id="Phobius"/>
    </source>
</evidence>
<evidence type="ECO:0000259" key="2">
    <source>
        <dbReference type="Pfam" id="PF10881"/>
    </source>
</evidence>
<dbReference type="Proteomes" id="UP000321272">
    <property type="component" value="Chromosome"/>
</dbReference>
<feature type="transmembrane region" description="Helical" evidence="1">
    <location>
        <begin position="30"/>
        <end position="51"/>
    </location>
</feature>
<accession>A0A5B8SUL2</accession>
<dbReference type="AlphaFoldDB" id="A0A5B8SUL2"/>
<keyword evidence="1" id="KW-1133">Transmembrane helix</keyword>
<keyword evidence="1" id="KW-0812">Transmembrane</keyword>
<reference evidence="3 4" key="1">
    <citation type="submission" date="2019-06" db="EMBL/GenBank/DDBJ databases">
        <title>Genome analyses of bacteria isolated from kimchi.</title>
        <authorList>
            <person name="Lee S."/>
            <person name="Ahn S."/>
            <person name="Roh S."/>
        </authorList>
    </citation>
    <scope>NUCLEOTIDE SEQUENCE [LARGE SCALE GENOMIC DNA]</scope>
    <source>
        <strain evidence="3 4">CBA4606</strain>
    </source>
</reference>
<protein>
    <submittedName>
        <fullName evidence="3">DUF2726 domain-containing protein</fullName>
    </submittedName>
</protein>
<dbReference type="KEGG" id="paur:FGL86_05830"/>
<evidence type="ECO:0000313" key="3">
    <source>
        <dbReference type="EMBL" id="QEA38643.1"/>
    </source>
</evidence>
<keyword evidence="4" id="KW-1185">Reference proteome</keyword>
<dbReference type="OrthoDB" id="5782056at2"/>
<proteinExistence type="predicted"/>